<evidence type="ECO:0000256" key="1">
    <source>
        <dbReference type="SAM" id="MobiDB-lite"/>
    </source>
</evidence>
<feature type="non-terminal residue" evidence="2">
    <location>
        <position position="1"/>
    </location>
</feature>
<sequence length="593" mass="63551">GGAGAVAGVRRGERGRAGDGPGAAGAGRRGPAGTALRAGRPAVQRRAGGGEDRPHGAGPARRLPGRGPPGGPHRADRAGGGGRARFPQRHPHRRRALAPGGRPGRRPAARDRHTGAGPAHGDRLLRAEHRQGDARRAPAYDDHRRQPGAHPRLPRRRGGPAEPRRRLGHPVRDAHPVPGRASGRPLAPGRPGRGHRRGLRAGPALPGRPGPVRGRRRLRRPGPPPGGRPAGRRPADGGHLADDRGGVRDRVRPAVRPPRRAADPGRLRRRVDVQRPARGGRGRARGGRGGPAQRGRALRLRPRLHRPGRRAGPAAGPQERRRLRVRHHRPGHHPAPAARPAGRPPALRGRRPAVPALRAGLRRRPGRRLAAGHGRGRARRLRDGPRPGRPAVQDPLRRHRTAGRAARRGRDPGPGRRGREEPRAAGGGAGPDRRAGRDRLGEVRRPVHRTDQGLRVRPGPDGVAQRQHRRLPAVRARPDPVPAAPGGGAGARARPGRRRRHRRTGRGRAAAGPPPRPVRRGTVRHRRRLRAAPPLRLPVLAGQGIHRVLRDLPGAGGRDGRAAGQPAGPERAGGRHPARRSRPARHRRPRPAL</sequence>
<keyword evidence="2" id="KW-0030">Aminoacyl-tRNA synthetase</keyword>
<gene>
    <name evidence="2" type="ORF">AVDCRST_MAG41-2666</name>
</gene>
<keyword evidence="2" id="KW-0436">Ligase</keyword>
<feature type="non-terminal residue" evidence="2">
    <location>
        <position position="593"/>
    </location>
</feature>
<feature type="compositionally biased region" description="Low complexity" evidence="1">
    <location>
        <begin position="200"/>
        <end position="212"/>
    </location>
</feature>
<dbReference type="EC" id="6.1.1.19" evidence="2"/>
<feature type="compositionally biased region" description="Basic residues" evidence="1">
    <location>
        <begin position="296"/>
        <end position="309"/>
    </location>
</feature>
<feature type="compositionally biased region" description="Gly residues" evidence="1">
    <location>
        <begin position="18"/>
        <end position="30"/>
    </location>
</feature>
<feature type="compositionally biased region" description="Low complexity" evidence="1">
    <location>
        <begin position="31"/>
        <end position="42"/>
    </location>
</feature>
<feature type="region of interest" description="Disordered" evidence="1">
    <location>
        <begin position="1"/>
        <end position="535"/>
    </location>
</feature>
<accession>A0A6J4J489</accession>
<protein>
    <submittedName>
        <fullName evidence="2">Arginyl-tRNA synthetase</fullName>
        <ecNumber evidence="2">6.1.1.19</ecNumber>
    </submittedName>
</protein>
<reference evidence="2" key="1">
    <citation type="submission" date="2020-02" db="EMBL/GenBank/DDBJ databases">
        <authorList>
            <person name="Meier V. D."/>
        </authorList>
    </citation>
    <scope>NUCLEOTIDE SEQUENCE</scope>
    <source>
        <strain evidence="2">AVDCRST_MAG41</strain>
    </source>
</reference>
<feature type="compositionally biased region" description="Basic residues" evidence="1">
    <location>
        <begin position="86"/>
        <end position="96"/>
    </location>
</feature>
<feature type="compositionally biased region" description="Basic residues" evidence="1">
    <location>
        <begin position="517"/>
        <end position="530"/>
    </location>
</feature>
<evidence type="ECO:0000313" key="2">
    <source>
        <dbReference type="EMBL" id="CAA9266702.1"/>
    </source>
</evidence>
<dbReference type="GO" id="GO:0004814">
    <property type="term" value="F:arginine-tRNA ligase activity"/>
    <property type="evidence" value="ECO:0007669"/>
    <property type="project" value="UniProtKB-EC"/>
</dbReference>
<feature type="compositionally biased region" description="Basic and acidic residues" evidence="1">
    <location>
        <begin position="260"/>
        <end position="275"/>
    </location>
</feature>
<feature type="compositionally biased region" description="Basic residues" evidence="1">
    <location>
        <begin position="574"/>
        <end position="593"/>
    </location>
</feature>
<feature type="region of interest" description="Disordered" evidence="1">
    <location>
        <begin position="550"/>
        <end position="593"/>
    </location>
</feature>
<feature type="compositionally biased region" description="Basic and acidic residues" evidence="1">
    <location>
        <begin position="408"/>
        <end position="423"/>
    </location>
</feature>
<feature type="compositionally biased region" description="Basic residues" evidence="1">
    <location>
        <begin position="494"/>
        <end position="506"/>
    </location>
</feature>
<feature type="compositionally biased region" description="Basic and acidic residues" evidence="1">
    <location>
        <begin position="431"/>
        <end position="454"/>
    </location>
</feature>
<feature type="compositionally biased region" description="Basic and acidic residues" evidence="1">
    <location>
        <begin position="233"/>
        <end position="252"/>
    </location>
</feature>
<feature type="compositionally biased region" description="Basic and acidic residues" evidence="1">
    <location>
        <begin position="108"/>
        <end position="145"/>
    </location>
</feature>
<feature type="compositionally biased region" description="Low complexity" evidence="1">
    <location>
        <begin position="334"/>
        <end position="359"/>
    </location>
</feature>
<feature type="compositionally biased region" description="Low complexity" evidence="1">
    <location>
        <begin position="178"/>
        <end position="190"/>
    </location>
</feature>
<feature type="compositionally biased region" description="Basic residues" evidence="1">
    <location>
        <begin position="397"/>
        <end position="407"/>
    </location>
</feature>
<feature type="compositionally biased region" description="Basic residues" evidence="1">
    <location>
        <begin position="321"/>
        <end position="332"/>
    </location>
</feature>
<name>A0A6J4J489_9ACTN</name>
<organism evidence="2">
    <name type="scientific">uncultured Mycobacteriales bacterium</name>
    <dbReference type="NCBI Taxonomy" id="581187"/>
    <lineage>
        <taxon>Bacteria</taxon>
        <taxon>Bacillati</taxon>
        <taxon>Actinomycetota</taxon>
        <taxon>Actinomycetes</taxon>
        <taxon>Mycobacteriales</taxon>
        <taxon>environmental samples</taxon>
    </lineage>
</organism>
<dbReference type="EMBL" id="CADCTP010000245">
    <property type="protein sequence ID" value="CAA9266702.1"/>
    <property type="molecule type" value="Genomic_DNA"/>
</dbReference>
<proteinExistence type="predicted"/>
<dbReference type="AlphaFoldDB" id="A0A6J4J489"/>
<feature type="compositionally biased region" description="Basic and acidic residues" evidence="1">
    <location>
        <begin position="162"/>
        <end position="175"/>
    </location>
</feature>